<dbReference type="PROSITE" id="PS00107">
    <property type="entry name" value="PROTEIN_KINASE_ATP"/>
    <property type="match status" value="1"/>
</dbReference>
<dbReference type="InterPro" id="IPR017441">
    <property type="entry name" value="Protein_kinase_ATP_BS"/>
</dbReference>
<protein>
    <recommendedName>
        <fullName evidence="4">Protein kinase domain-containing protein</fullName>
    </recommendedName>
</protein>
<keyword evidence="3" id="KW-1185">Reference proteome</keyword>
<evidence type="ECO:0000313" key="3">
    <source>
        <dbReference type="Proteomes" id="UP001583186"/>
    </source>
</evidence>
<gene>
    <name evidence="2" type="ORF">Sste5346_009443</name>
</gene>
<dbReference type="Pfam" id="PF13095">
    <property type="entry name" value="FTA2"/>
    <property type="match status" value="1"/>
</dbReference>
<feature type="binding site" evidence="1">
    <location>
        <position position="39"/>
    </location>
    <ligand>
        <name>ATP</name>
        <dbReference type="ChEBI" id="CHEBI:30616"/>
    </ligand>
</feature>
<dbReference type="Proteomes" id="UP001583186">
    <property type="component" value="Unassembled WGS sequence"/>
</dbReference>
<sequence>MAAFDFRGPQQIEFLDYLGQGLHAHVVKARIKNQEYALKLFRFGYDEEWYGPGQMGYNEDRAKPTMFAQYSEDFNCECRAFGRLQESSHAGLAVACYAYILLDETHEHMLADRFELEFNGSVDWPGYYDMRGRFLGERSGKPPPIRGLLKALGKPGPVTDPPNFTISSARRLLRNTIKMHPLGIIFLDTRQDQFIEDKMCDFSQTLTVPHFLTNPELNPQLNDK</sequence>
<reference evidence="2 3" key="1">
    <citation type="journal article" date="2024" name="IMA Fungus">
        <title>IMA Genome - F19 : A genome assembly and annotation guide to empower mycologists, including annotated draft genome sequences of Ceratocystis pirilliformis, Diaporthe australafricana, Fusarium ophioides, Paecilomyces lecythidis, and Sporothrix stenoceras.</title>
        <authorList>
            <person name="Aylward J."/>
            <person name="Wilson A.M."/>
            <person name="Visagie C.M."/>
            <person name="Spraker J."/>
            <person name="Barnes I."/>
            <person name="Buitendag C."/>
            <person name="Ceriani C."/>
            <person name="Del Mar Angel L."/>
            <person name="du Plessis D."/>
            <person name="Fuchs T."/>
            <person name="Gasser K."/>
            <person name="Kramer D."/>
            <person name="Li W."/>
            <person name="Munsamy K."/>
            <person name="Piso A."/>
            <person name="Price J.L."/>
            <person name="Sonnekus B."/>
            <person name="Thomas C."/>
            <person name="van der Nest A."/>
            <person name="van Dijk A."/>
            <person name="van Heerden A."/>
            <person name="van Vuuren N."/>
            <person name="Yilmaz N."/>
            <person name="Duong T.A."/>
            <person name="van der Merwe N.A."/>
            <person name="Wingfield M.J."/>
            <person name="Wingfield B.D."/>
        </authorList>
    </citation>
    <scope>NUCLEOTIDE SEQUENCE [LARGE SCALE GENOMIC DNA]</scope>
    <source>
        <strain evidence="2 3">CMW 5346</strain>
    </source>
</reference>
<organism evidence="2 3">
    <name type="scientific">Sporothrix stenoceras</name>
    <dbReference type="NCBI Taxonomy" id="5173"/>
    <lineage>
        <taxon>Eukaryota</taxon>
        <taxon>Fungi</taxon>
        <taxon>Dikarya</taxon>
        <taxon>Ascomycota</taxon>
        <taxon>Pezizomycotina</taxon>
        <taxon>Sordariomycetes</taxon>
        <taxon>Sordariomycetidae</taxon>
        <taxon>Ophiostomatales</taxon>
        <taxon>Ophiostomataceae</taxon>
        <taxon>Sporothrix</taxon>
    </lineage>
</organism>
<comment type="caution">
    <text evidence="2">The sequence shown here is derived from an EMBL/GenBank/DDBJ whole genome shotgun (WGS) entry which is preliminary data.</text>
</comment>
<dbReference type="EMBL" id="JAWCUI010000088">
    <property type="protein sequence ID" value="KAL1888651.1"/>
    <property type="molecule type" value="Genomic_DNA"/>
</dbReference>
<name>A0ABR3YK05_9PEZI</name>
<proteinExistence type="predicted"/>
<keyword evidence="1" id="KW-0547">Nucleotide-binding</keyword>
<dbReference type="InterPro" id="IPR025213">
    <property type="entry name" value="Sim4_Fta2"/>
</dbReference>
<evidence type="ECO:0000256" key="1">
    <source>
        <dbReference type="PROSITE-ProRule" id="PRU10141"/>
    </source>
</evidence>
<evidence type="ECO:0008006" key="4">
    <source>
        <dbReference type="Google" id="ProtNLM"/>
    </source>
</evidence>
<evidence type="ECO:0000313" key="2">
    <source>
        <dbReference type="EMBL" id="KAL1888651.1"/>
    </source>
</evidence>
<accession>A0ABR3YK05</accession>
<keyword evidence="1" id="KW-0067">ATP-binding</keyword>